<protein>
    <recommendedName>
        <fullName evidence="1">Protein kinase domain-containing protein</fullName>
    </recommendedName>
</protein>
<dbReference type="PROSITE" id="PS50011">
    <property type="entry name" value="PROTEIN_KINASE_DOM"/>
    <property type="match status" value="1"/>
</dbReference>
<dbReference type="GO" id="GO:0005524">
    <property type="term" value="F:ATP binding"/>
    <property type="evidence" value="ECO:0007669"/>
    <property type="project" value="InterPro"/>
</dbReference>
<feature type="domain" description="Protein kinase" evidence="1">
    <location>
        <begin position="1"/>
        <end position="124"/>
    </location>
</feature>
<evidence type="ECO:0000313" key="2">
    <source>
        <dbReference type="EMBL" id="KAK7319100.1"/>
    </source>
</evidence>
<reference evidence="2 3" key="1">
    <citation type="submission" date="2024-01" db="EMBL/GenBank/DDBJ databases">
        <title>The genomes of 5 underutilized Papilionoideae crops provide insights into root nodulation and disease resistance.</title>
        <authorList>
            <person name="Yuan L."/>
        </authorList>
    </citation>
    <scope>NUCLEOTIDE SEQUENCE [LARGE SCALE GENOMIC DNA]</scope>
    <source>
        <strain evidence="2">LY-2023</strain>
        <tissue evidence="2">Leaf</tissue>
    </source>
</reference>
<sequence length="124" mass="14092">MRKRHKLWWPIEGKSVSYTPGIGRYTLWFTLLRGSGDNSKSKYDAKADLWSVGAILYQLVIGRSPFDGNSQLQVLNIPNNGHRVRGIFKIDDNLRLGLKAQPVAVKLLDIEGLQGHCEWLMQET</sequence>
<accession>A0AAN9Q034</accession>
<keyword evidence="3" id="KW-1185">Reference proteome</keyword>
<dbReference type="Proteomes" id="UP001359559">
    <property type="component" value="Unassembled WGS sequence"/>
</dbReference>
<dbReference type="GO" id="GO:0004672">
    <property type="term" value="F:protein kinase activity"/>
    <property type="evidence" value="ECO:0007669"/>
    <property type="project" value="InterPro"/>
</dbReference>
<organism evidence="2 3">
    <name type="scientific">Clitoria ternatea</name>
    <name type="common">Butterfly pea</name>
    <dbReference type="NCBI Taxonomy" id="43366"/>
    <lineage>
        <taxon>Eukaryota</taxon>
        <taxon>Viridiplantae</taxon>
        <taxon>Streptophyta</taxon>
        <taxon>Embryophyta</taxon>
        <taxon>Tracheophyta</taxon>
        <taxon>Spermatophyta</taxon>
        <taxon>Magnoliopsida</taxon>
        <taxon>eudicotyledons</taxon>
        <taxon>Gunneridae</taxon>
        <taxon>Pentapetalae</taxon>
        <taxon>rosids</taxon>
        <taxon>fabids</taxon>
        <taxon>Fabales</taxon>
        <taxon>Fabaceae</taxon>
        <taxon>Papilionoideae</taxon>
        <taxon>50 kb inversion clade</taxon>
        <taxon>NPAAA clade</taxon>
        <taxon>indigoferoid/millettioid clade</taxon>
        <taxon>Phaseoleae</taxon>
        <taxon>Clitoria</taxon>
    </lineage>
</organism>
<comment type="caution">
    <text evidence="2">The sequence shown here is derived from an EMBL/GenBank/DDBJ whole genome shotgun (WGS) entry which is preliminary data.</text>
</comment>
<name>A0AAN9Q034_CLITE</name>
<dbReference type="EMBL" id="JAYKXN010000001">
    <property type="protein sequence ID" value="KAK7319100.1"/>
    <property type="molecule type" value="Genomic_DNA"/>
</dbReference>
<evidence type="ECO:0000259" key="1">
    <source>
        <dbReference type="PROSITE" id="PS50011"/>
    </source>
</evidence>
<gene>
    <name evidence="2" type="ORF">RJT34_03813</name>
</gene>
<proteinExistence type="predicted"/>
<dbReference type="InterPro" id="IPR011009">
    <property type="entry name" value="Kinase-like_dom_sf"/>
</dbReference>
<dbReference type="SUPFAM" id="SSF56112">
    <property type="entry name" value="Protein kinase-like (PK-like)"/>
    <property type="match status" value="1"/>
</dbReference>
<evidence type="ECO:0000313" key="3">
    <source>
        <dbReference type="Proteomes" id="UP001359559"/>
    </source>
</evidence>
<dbReference type="InterPro" id="IPR000719">
    <property type="entry name" value="Prot_kinase_dom"/>
</dbReference>
<dbReference type="Gene3D" id="1.10.510.10">
    <property type="entry name" value="Transferase(Phosphotransferase) domain 1"/>
    <property type="match status" value="1"/>
</dbReference>
<dbReference type="AlphaFoldDB" id="A0AAN9Q034"/>